<dbReference type="GO" id="GO:0046872">
    <property type="term" value="F:metal ion binding"/>
    <property type="evidence" value="ECO:0007669"/>
    <property type="project" value="UniProtKB-KW"/>
</dbReference>
<evidence type="ECO:0000256" key="5">
    <source>
        <dbReference type="ARBA" id="ARBA00023002"/>
    </source>
</evidence>
<sequence length="293" mass="31679">MASEYKAIVWRGEPRLEQRLLPLVPRGWVLLRVEFARWCPLDTAVATGILPTENGVVMGCSGAGTVVELGVDADTSLAGKRAALLRVDENYLPPLRGDGFLASYVSVPSTHLIEVNDTSPLAVFLLDSSIACEAASTVADADKVLVTGGSSFGLFTALILSDMGYKVSLYTGRSSAKRLARSLGLEPVEKVNQRYDVVVAASLDVYTLERVLLASRPRKLLLHPAFAFHAWPSCRGCKRLEIVTVHGGEAGCAKILLSKTRRVIEENIGVVDEPSVPPWNSGPLLGYVFKFKI</sequence>
<proteinExistence type="inferred from homology"/>
<organism evidence="7 8">
    <name type="scientific">Pyrodictium delaneyi</name>
    <dbReference type="NCBI Taxonomy" id="1273541"/>
    <lineage>
        <taxon>Archaea</taxon>
        <taxon>Thermoproteota</taxon>
        <taxon>Thermoprotei</taxon>
        <taxon>Desulfurococcales</taxon>
        <taxon>Pyrodictiaceae</taxon>
        <taxon>Pyrodictium</taxon>
    </lineage>
</organism>
<dbReference type="SUPFAM" id="SSF50129">
    <property type="entry name" value="GroES-like"/>
    <property type="match status" value="1"/>
</dbReference>
<protein>
    <recommendedName>
        <fullName evidence="6">Alcohol dehydrogenase-like N-terminal domain-containing protein</fullName>
    </recommendedName>
</protein>
<evidence type="ECO:0000313" key="7">
    <source>
        <dbReference type="EMBL" id="HIQ24117.1"/>
    </source>
</evidence>
<dbReference type="InterPro" id="IPR036291">
    <property type="entry name" value="NAD(P)-bd_dom_sf"/>
</dbReference>
<evidence type="ECO:0000259" key="6">
    <source>
        <dbReference type="Pfam" id="PF08240"/>
    </source>
</evidence>
<reference evidence="7" key="1">
    <citation type="journal article" date="2020" name="ISME J.">
        <title>Gammaproteobacteria mediating utilization of methyl-, sulfur- and petroleum organic compounds in deep ocean hydrothermal plumes.</title>
        <authorList>
            <person name="Zhou Z."/>
            <person name="Liu Y."/>
            <person name="Pan J."/>
            <person name="Cron B.R."/>
            <person name="Toner B.M."/>
            <person name="Anantharaman K."/>
            <person name="Breier J.A."/>
            <person name="Dick G.J."/>
            <person name="Li M."/>
        </authorList>
    </citation>
    <scope>NUCLEOTIDE SEQUENCE</scope>
    <source>
        <strain evidence="7">SZUA-1523</strain>
    </source>
</reference>
<dbReference type="SUPFAM" id="SSF51735">
    <property type="entry name" value="NAD(P)-binding Rossmann-fold domains"/>
    <property type="match status" value="1"/>
</dbReference>
<dbReference type="PANTHER" id="PTHR43350">
    <property type="entry name" value="NAD-DEPENDENT ALCOHOL DEHYDROGENASE"/>
    <property type="match status" value="1"/>
</dbReference>
<comment type="caution">
    <text evidence="7">The sequence shown here is derived from an EMBL/GenBank/DDBJ whole genome shotgun (WGS) entry which is preliminary data.</text>
</comment>
<dbReference type="AlphaFoldDB" id="A0A833E908"/>
<keyword evidence="4" id="KW-0862">Zinc</keyword>
<gene>
    <name evidence="7" type="ORF">EYH50_03620</name>
</gene>
<dbReference type="InterPro" id="IPR013154">
    <property type="entry name" value="ADH-like_N"/>
</dbReference>
<dbReference type="Pfam" id="PF08240">
    <property type="entry name" value="ADH_N"/>
    <property type="match status" value="1"/>
</dbReference>
<evidence type="ECO:0000256" key="2">
    <source>
        <dbReference type="ARBA" id="ARBA00008072"/>
    </source>
</evidence>
<feature type="domain" description="Alcohol dehydrogenase-like N-terminal" evidence="6">
    <location>
        <begin position="26"/>
        <end position="116"/>
    </location>
</feature>
<comment type="similarity">
    <text evidence="2">Belongs to the zinc-containing alcohol dehydrogenase family.</text>
</comment>
<dbReference type="Gene3D" id="3.90.180.10">
    <property type="entry name" value="Medium-chain alcohol dehydrogenases, catalytic domain"/>
    <property type="match status" value="1"/>
</dbReference>
<keyword evidence="3" id="KW-0479">Metal-binding</keyword>
<accession>A0A833E908</accession>
<dbReference type="PANTHER" id="PTHR43350:SF17">
    <property type="entry name" value="NAD-DEPENDENT ALCOHOL DEHYDROGENASE"/>
    <property type="match status" value="1"/>
</dbReference>
<dbReference type="GO" id="GO:0016491">
    <property type="term" value="F:oxidoreductase activity"/>
    <property type="evidence" value="ECO:0007669"/>
    <property type="project" value="UniProtKB-KW"/>
</dbReference>
<evidence type="ECO:0000256" key="3">
    <source>
        <dbReference type="ARBA" id="ARBA00022723"/>
    </source>
</evidence>
<name>A0A833E908_9CREN</name>
<evidence type="ECO:0000313" key="8">
    <source>
        <dbReference type="Proteomes" id="UP000600071"/>
    </source>
</evidence>
<evidence type="ECO:0000256" key="4">
    <source>
        <dbReference type="ARBA" id="ARBA00022833"/>
    </source>
</evidence>
<evidence type="ECO:0000256" key="1">
    <source>
        <dbReference type="ARBA" id="ARBA00001947"/>
    </source>
</evidence>
<keyword evidence="5" id="KW-0560">Oxidoreductase</keyword>
<comment type="cofactor">
    <cofactor evidence="1">
        <name>Zn(2+)</name>
        <dbReference type="ChEBI" id="CHEBI:29105"/>
    </cofactor>
</comment>
<dbReference type="Proteomes" id="UP000600071">
    <property type="component" value="Unassembled WGS sequence"/>
</dbReference>
<dbReference type="InterPro" id="IPR011032">
    <property type="entry name" value="GroES-like_sf"/>
</dbReference>
<dbReference type="EMBL" id="DQVR01000081">
    <property type="protein sequence ID" value="HIQ24117.1"/>
    <property type="molecule type" value="Genomic_DNA"/>
</dbReference>